<reference evidence="5" key="1">
    <citation type="journal article" date="2014" name="Int. J. Syst. Evol. Microbiol.">
        <title>Complete genome of a new Firmicutes species belonging to the dominant human colonic microbiota ('Ruminococcus bicirculans') reveals two chromosomes and a selective capacity to utilize plant glucans.</title>
        <authorList>
            <consortium name="NISC Comparative Sequencing Program"/>
            <person name="Wegmann U."/>
            <person name="Louis P."/>
            <person name="Goesmann A."/>
            <person name="Henrissat B."/>
            <person name="Duncan S.H."/>
            <person name="Flint H.J."/>
        </authorList>
    </citation>
    <scope>NUCLEOTIDE SEQUENCE</scope>
    <source>
        <strain evidence="5">JCM 17590</strain>
    </source>
</reference>
<name>A0ABP7ZHV9_9MICO</name>
<comment type="caution">
    <text evidence="5">The sequence shown here is derived from an EMBL/GenBank/DDBJ whole genome shotgun (WGS) entry which is preliminary data.</text>
</comment>
<dbReference type="InterPro" id="IPR001188">
    <property type="entry name" value="Sperm_putr-bd"/>
</dbReference>
<evidence type="ECO:0000313" key="6">
    <source>
        <dbReference type="Proteomes" id="UP001415169"/>
    </source>
</evidence>
<keyword evidence="4" id="KW-0574">Periplasm</keyword>
<accession>A0ABP7ZHV9</accession>
<evidence type="ECO:0000256" key="2">
    <source>
        <dbReference type="ARBA" id="ARBA00022448"/>
    </source>
</evidence>
<dbReference type="InterPro" id="IPR006059">
    <property type="entry name" value="SBP"/>
</dbReference>
<gene>
    <name evidence="5" type="ORF">GCM10022286_09310</name>
</gene>
<dbReference type="PROSITE" id="PS51318">
    <property type="entry name" value="TAT"/>
    <property type="match status" value="1"/>
</dbReference>
<keyword evidence="3" id="KW-0732">Signal</keyword>
<evidence type="ECO:0000256" key="1">
    <source>
        <dbReference type="ARBA" id="ARBA00004418"/>
    </source>
</evidence>
<dbReference type="CDD" id="cd13590">
    <property type="entry name" value="PBP2_PotD_PotF_like"/>
    <property type="match status" value="1"/>
</dbReference>
<dbReference type="PRINTS" id="PR00909">
    <property type="entry name" value="SPERMDNBNDNG"/>
</dbReference>
<keyword evidence="2" id="KW-0813">Transport</keyword>
<dbReference type="Proteomes" id="UP001415169">
    <property type="component" value="Unassembled WGS sequence"/>
</dbReference>
<proteinExistence type="predicted"/>
<dbReference type="Gene3D" id="3.40.190.10">
    <property type="entry name" value="Periplasmic binding protein-like II"/>
    <property type="match status" value="2"/>
</dbReference>
<dbReference type="EMBL" id="BAABBV010000001">
    <property type="protein sequence ID" value="GAA4157560.1"/>
    <property type="molecule type" value="Genomic_DNA"/>
</dbReference>
<dbReference type="SUPFAM" id="SSF53850">
    <property type="entry name" value="Periplasmic binding protein-like II"/>
    <property type="match status" value="1"/>
</dbReference>
<dbReference type="PANTHER" id="PTHR30222">
    <property type="entry name" value="SPERMIDINE/PUTRESCINE-BINDING PERIPLASMIC PROTEIN"/>
    <property type="match status" value="1"/>
</dbReference>
<evidence type="ECO:0000256" key="4">
    <source>
        <dbReference type="ARBA" id="ARBA00022764"/>
    </source>
</evidence>
<comment type="subcellular location">
    <subcellularLocation>
        <location evidence="1">Periplasm</location>
    </subcellularLocation>
</comment>
<organism evidence="5 6">
    <name type="scientific">Gryllotalpicola daejeonensis</name>
    <dbReference type="NCBI Taxonomy" id="993087"/>
    <lineage>
        <taxon>Bacteria</taxon>
        <taxon>Bacillati</taxon>
        <taxon>Actinomycetota</taxon>
        <taxon>Actinomycetes</taxon>
        <taxon>Micrococcales</taxon>
        <taxon>Microbacteriaceae</taxon>
        <taxon>Gryllotalpicola</taxon>
    </lineage>
</organism>
<dbReference type="RefSeq" id="WP_344790580.1">
    <property type="nucleotide sequence ID" value="NZ_BAABBV010000001.1"/>
</dbReference>
<dbReference type="PANTHER" id="PTHR30222:SF17">
    <property type="entry name" value="SPERMIDINE_PUTRESCINE-BINDING PERIPLASMIC PROTEIN"/>
    <property type="match status" value="1"/>
</dbReference>
<keyword evidence="6" id="KW-1185">Reference proteome</keyword>
<dbReference type="InterPro" id="IPR006311">
    <property type="entry name" value="TAT_signal"/>
</dbReference>
<dbReference type="Pfam" id="PF13416">
    <property type="entry name" value="SBP_bac_8"/>
    <property type="match status" value="1"/>
</dbReference>
<reference evidence="5" key="2">
    <citation type="submission" date="2023-12" db="EMBL/GenBank/DDBJ databases">
        <authorList>
            <person name="Sun Q."/>
            <person name="Inoue M."/>
        </authorList>
    </citation>
    <scope>NUCLEOTIDE SEQUENCE</scope>
    <source>
        <strain evidence="5">JCM 17590</strain>
    </source>
</reference>
<evidence type="ECO:0000256" key="3">
    <source>
        <dbReference type="ARBA" id="ARBA00022729"/>
    </source>
</evidence>
<protein>
    <submittedName>
        <fullName evidence="5">Spermidine/putrescine ABC transporter substrate-binding protein</fullName>
    </submittedName>
</protein>
<sequence>MNGFENDAALLRGLTQSRLTRRGLFRAGGAIGGAAALSSLLAACSIPGANQSAAGADEIDWAQWWAGKKKAGTLNFANWPLYIDQDDKGNSESLARFTKATGIKVNYKEVIEDIPSFYAKVAPLLRGKQSTGYDLMVITNGWNLTEMISNGWLAQLDHSQLPNFAKYADPSIMFPSFDPGNLHSAVWQTGFTGLAYNEKLTGPITSFDDLLDPKFKGKIGMLSDNVEYGNAALLAIGVDPNHSTRADWKKALAWLEKLQPNVAKFYDQGYTDALQNGDIWISQCYSGDIFQVQAGGHPEIKYVTPKEGQVMWHDNMCIPITAEHPVDALMWMNFYYTPEIAGLVADYVNYVSPVPAAREYILNTIDDADVANSPLVFPNAETLAQSHEYYVYKDYADFQAWNKLFDPISQS</sequence>
<evidence type="ECO:0000313" key="5">
    <source>
        <dbReference type="EMBL" id="GAA4157560.1"/>
    </source>
</evidence>